<comment type="similarity">
    <text evidence="1 4">Belongs to the universal stress protein A family.</text>
</comment>
<evidence type="ECO:0000313" key="6">
    <source>
        <dbReference type="EMBL" id="HGB15673.1"/>
    </source>
</evidence>
<reference evidence="6" key="1">
    <citation type="journal article" date="2020" name="mSystems">
        <title>Genome- and Community-Level Interaction Insights into Carbon Utilization and Element Cycling Functions of Hydrothermarchaeota in Hydrothermal Sediment.</title>
        <authorList>
            <person name="Zhou Z."/>
            <person name="Liu Y."/>
            <person name="Xu W."/>
            <person name="Pan J."/>
            <person name="Luo Z.H."/>
            <person name="Li M."/>
        </authorList>
    </citation>
    <scope>NUCLEOTIDE SEQUENCE [LARGE SCALE GENOMIC DNA]</scope>
    <source>
        <strain evidence="6">SpSt-776</strain>
    </source>
</reference>
<evidence type="ECO:0000256" key="1">
    <source>
        <dbReference type="ARBA" id="ARBA00008791"/>
    </source>
</evidence>
<comment type="subcellular location">
    <subcellularLocation>
        <location evidence="4">Cytoplasm</location>
    </subcellularLocation>
</comment>
<organism evidence="6">
    <name type="scientific">Desulfobacca acetoxidans</name>
    <dbReference type="NCBI Taxonomy" id="60893"/>
    <lineage>
        <taxon>Bacteria</taxon>
        <taxon>Pseudomonadati</taxon>
        <taxon>Thermodesulfobacteriota</taxon>
        <taxon>Desulfobaccia</taxon>
        <taxon>Desulfobaccales</taxon>
        <taxon>Desulfobaccaceae</taxon>
        <taxon>Desulfobacca</taxon>
    </lineage>
</organism>
<evidence type="ECO:0000259" key="5">
    <source>
        <dbReference type="Pfam" id="PF00582"/>
    </source>
</evidence>
<dbReference type="Pfam" id="PF00582">
    <property type="entry name" value="Usp"/>
    <property type="match status" value="1"/>
</dbReference>
<comment type="caution">
    <text evidence="6">The sequence shown here is derived from an EMBL/GenBank/DDBJ whole genome shotgun (WGS) entry which is preliminary data.</text>
</comment>
<gene>
    <name evidence="6" type="ORF">ENV62_10625</name>
</gene>
<dbReference type="InterPro" id="IPR014729">
    <property type="entry name" value="Rossmann-like_a/b/a_fold"/>
</dbReference>
<evidence type="ECO:0000256" key="2">
    <source>
        <dbReference type="ARBA" id="ARBA00022741"/>
    </source>
</evidence>
<name>A0A7C3WN59_9BACT</name>
<dbReference type="Gene3D" id="3.40.50.620">
    <property type="entry name" value="HUPs"/>
    <property type="match status" value="1"/>
</dbReference>
<dbReference type="InterPro" id="IPR006015">
    <property type="entry name" value="Universal_stress_UspA"/>
</dbReference>
<keyword evidence="4" id="KW-0963">Cytoplasm</keyword>
<dbReference type="SUPFAM" id="SSF52402">
    <property type="entry name" value="Adenine nucleotide alpha hydrolases-like"/>
    <property type="match status" value="1"/>
</dbReference>
<dbReference type="GO" id="GO:0005737">
    <property type="term" value="C:cytoplasm"/>
    <property type="evidence" value="ECO:0007669"/>
    <property type="project" value="UniProtKB-SubCell"/>
</dbReference>
<sequence>MFKKILVPLDGSELAAKILPQVAQLAKAFDSQITLIHIFHTVAFAVGEAAPSVVETAPVAEKKACEAFLSKVSQDLQSQGVNVNWVCVEGVPAREIINYADTNNFDLIAMATHGKGEVAWVLGSVAEKVVTHATVPVLLFRVMEAKPLYTKEEFLELLARGIP</sequence>
<dbReference type="GO" id="GO:0005524">
    <property type="term" value="F:ATP binding"/>
    <property type="evidence" value="ECO:0007669"/>
    <property type="project" value="UniProtKB-KW"/>
</dbReference>
<keyword evidence="3" id="KW-0067">ATP-binding</keyword>
<protein>
    <recommendedName>
        <fullName evidence="4">Universal stress protein</fullName>
    </recommendedName>
</protein>
<dbReference type="EMBL" id="DTHB01000060">
    <property type="protein sequence ID" value="HGB15673.1"/>
    <property type="molecule type" value="Genomic_DNA"/>
</dbReference>
<dbReference type="PANTHER" id="PTHR46268:SF27">
    <property type="entry name" value="UNIVERSAL STRESS PROTEIN RV2623"/>
    <property type="match status" value="1"/>
</dbReference>
<dbReference type="AlphaFoldDB" id="A0A7C3WN59"/>
<dbReference type="CDD" id="cd00293">
    <property type="entry name" value="USP-like"/>
    <property type="match status" value="1"/>
</dbReference>
<evidence type="ECO:0000256" key="3">
    <source>
        <dbReference type="ARBA" id="ARBA00022840"/>
    </source>
</evidence>
<dbReference type="PANTHER" id="PTHR46268">
    <property type="entry name" value="STRESS RESPONSE PROTEIN NHAX"/>
    <property type="match status" value="1"/>
</dbReference>
<feature type="domain" description="UspA" evidence="5">
    <location>
        <begin position="1"/>
        <end position="141"/>
    </location>
</feature>
<dbReference type="PIRSF" id="PIRSF006276">
    <property type="entry name" value="UspA"/>
    <property type="match status" value="1"/>
</dbReference>
<evidence type="ECO:0000256" key="4">
    <source>
        <dbReference type="PIRNR" id="PIRNR006276"/>
    </source>
</evidence>
<dbReference type="PRINTS" id="PR01438">
    <property type="entry name" value="UNVRSLSTRESS"/>
</dbReference>
<accession>A0A7C3WN59</accession>
<proteinExistence type="inferred from homology"/>
<keyword evidence="2" id="KW-0547">Nucleotide-binding</keyword>
<dbReference type="InterPro" id="IPR006016">
    <property type="entry name" value="UspA"/>
</dbReference>